<dbReference type="AlphaFoldDB" id="A0AAD1X9G3"/>
<keyword evidence="1" id="KW-0472">Membrane</keyword>
<accession>A0AAD1X9G3</accession>
<protein>
    <submittedName>
        <fullName evidence="2">Uncharacterized protein</fullName>
    </submittedName>
</protein>
<dbReference type="Proteomes" id="UP001295684">
    <property type="component" value="Unassembled WGS sequence"/>
</dbReference>
<name>A0AAD1X9G3_EUPCR</name>
<keyword evidence="1" id="KW-0812">Transmembrane</keyword>
<sequence>MQLRLAHLSNFFVEFYKLLKSFLYCFMYLQLPFFIGNFVKNLPRLSLLSRSATSSSCLVFKFSNKMIKISIFQN</sequence>
<gene>
    <name evidence="2" type="ORF">ECRASSUSDP1_LOCUS7204</name>
</gene>
<evidence type="ECO:0000313" key="3">
    <source>
        <dbReference type="Proteomes" id="UP001295684"/>
    </source>
</evidence>
<feature type="transmembrane region" description="Helical" evidence="1">
    <location>
        <begin position="21"/>
        <end position="39"/>
    </location>
</feature>
<evidence type="ECO:0000313" key="2">
    <source>
        <dbReference type="EMBL" id="CAI2365935.1"/>
    </source>
</evidence>
<dbReference type="EMBL" id="CAMPGE010007011">
    <property type="protein sequence ID" value="CAI2365935.1"/>
    <property type="molecule type" value="Genomic_DNA"/>
</dbReference>
<reference evidence="2" key="1">
    <citation type="submission" date="2023-07" db="EMBL/GenBank/DDBJ databases">
        <authorList>
            <consortium name="AG Swart"/>
            <person name="Singh M."/>
            <person name="Singh A."/>
            <person name="Seah K."/>
            <person name="Emmerich C."/>
        </authorList>
    </citation>
    <scope>NUCLEOTIDE SEQUENCE</scope>
    <source>
        <strain evidence="2">DP1</strain>
    </source>
</reference>
<proteinExistence type="predicted"/>
<organism evidence="2 3">
    <name type="scientific">Euplotes crassus</name>
    <dbReference type="NCBI Taxonomy" id="5936"/>
    <lineage>
        <taxon>Eukaryota</taxon>
        <taxon>Sar</taxon>
        <taxon>Alveolata</taxon>
        <taxon>Ciliophora</taxon>
        <taxon>Intramacronucleata</taxon>
        <taxon>Spirotrichea</taxon>
        <taxon>Hypotrichia</taxon>
        <taxon>Euplotida</taxon>
        <taxon>Euplotidae</taxon>
        <taxon>Moneuplotes</taxon>
    </lineage>
</organism>
<keyword evidence="1" id="KW-1133">Transmembrane helix</keyword>
<evidence type="ECO:0000256" key="1">
    <source>
        <dbReference type="SAM" id="Phobius"/>
    </source>
</evidence>
<comment type="caution">
    <text evidence="2">The sequence shown here is derived from an EMBL/GenBank/DDBJ whole genome shotgun (WGS) entry which is preliminary data.</text>
</comment>
<keyword evidence="3" id="KW-1185">Reference proteome</keyword>